<evidence type="ECO:0000256" key="4">
    <source>
        <dbReference type="ARBA" id="ARBA00023052"/>
    </source>
</evidence>
<evidence type="ECO:0000256" key="7">
    <source>
        <dbReference type="ARBA" id="ARBA00051231"/>
    </source>
</evidence>
<protein>
    <recommendedName>
        <fullName evidence="8">Pyruvate dehydrogenase E1 component subunit alpha</fullName>
        <ecNumber evidence="8">1.2.4.1</ecNumber>
    </recommendedName>
</protein>
<evidence type="ECO:0000256" key="2">
    <source>
        <dbReference type="ARBA" id="ARBA00011130"/>
    </source>
</evidence>
<comment type="function">
    <text evidence="6">The pyruvate dehydrogenase complex catalyzes the overall conversion of pyruvate to acetyl-CoA and CO(2). It contains multiple copies of three enzymatic components: pyruvate dehydrogenase (E1), dihydrolipoamide acetyltransferase (E2) and lipoamide dehydrogenase (E3).</text>
</comment>
<dbReference type="FunFam" id="3.40.50.970:FF:000013">
    <property type="entry name" value="Pyruvate dehydrogenase E1 component subunit alpha"/>
    <property type="match status" value="1"/>
</dbReference>
<keyword evidence="4 8" id="KW-0786">Thiamine pyrophosphate</keyword>
<dbReference type="Pfam" id="PF00676">
    <property type="entry name" value="E1_dh"/>
    <property type="match status" value="1"/>
</dbReference>
<dbReference type="InterPro" id="IPR029061">
    <property type="entry name" value="THDP-binding"/>
</dbReference>
<dbReference type="PANTHER" id="PTHR11516">
    <property type="entry name" value="PYRUVATE DEHYDROGENASE E1 COMPONENT, ALPHA SUBUNIT BACTERIAL AND ORGANELLAR"/>
    <property type="match status" value="1"/>
</dbReference>
<reference evidence="10" key="1">
    <citation type="journal article" date="2011" name="Plant Physiol.">
        <title>Comprehensive sequence analysis of 24,783 barley full-length cDNAs derived from 12 clone libraries.</title>
        <authorList>
            <person name="Matsumoto T."/>
            <person name="Tanaka T."/>
            <person name="Sakai H."/>
            <person name="Amano N."/>
            <person name="Kanamori H."/>
            <person name="Kurita K."/>
            <person name="Kikuta A."/>
            <person name="Kamiya K."/>
            <person name="Yamamoto M."/>
            <person name="Ikawa H."/>
            <person name="Fujii N."/>
            <person name="Hori K."/>
            <person name="Itoh T."/>
            <person name="Sato K."/>
        </authorList>
    </citation>
    <scope>NUCLEOTIDE SEQUENCE</scope>
    <source>
        <tissue evidence="10">Shoot</tissue>
    </source>
</reference>
<dbReference type="GO" id="GO:0004739">
    <property type="term" value="F:pyruvate dehydrogenase (acetyl-transferring) activity"/>
    <property type="evidence" value="ECO:0007669"/>
    <property type="project" value="UniProtKB-UniRule"/>
</dbReference>
<accession>F2DD63</accession>
<dbReference type="InterPro" id="IPR017597">
    <property type="entry name" value="Pyrv_DH_E1_asu_subgrp-y"/>
</dbReference>
<evidence type="ECO:0000256" key="3">
    <source>
        <dbReference type="ARBA" id="ARBA00023002"/>
    </source>
</evidence>
<comment type="cofactor">
    <cofactor evidence="1 8">
        <name>thiamine diphosphate</name>
        <dbReference type="ChEBI" id="CHEBI:58937"/>
    </cofactor>
</comment>
<feature type="domain" description="Dehydrogenase E1 component" evidence="9">
    <location>
        <begin position="85"/>
        <end position="378"/>
    </location>
</feature>
<comment type="catalytic activity">
    <reaction evidence="7 8">
        <text>N(6)-[(R)-lipoyl]-L-lysyl-[protein] + pyruvate + H(+) = N(6)-[(R)-S(8)-acetyldihydrolipoyl]-L-lysyl-[protein] + CO2</text>
        <dbReference type="Rhea" id="RHEA:19189"/>
        <dbReference type="Rhea" id="RHEA-COMP:10474"/>
        <dbReference type="Rhea" id="RHEA-COMP:10478"/>
        <dbReference type="ChEBI" id="CHEBI:15361"/>
        <dbReference type="ChEBI" id="CHEBI:15378"/>
        <dbReference type="ChEBI" id="CHEBI:16526"/>
        <dbReference type="ChEBI" id="CHEBI:83099"/>
        <dbReference type="ChEBI" id="CHEBI:83111"/>
        <dbReference type="EC" id="1.2.4.1"/>
    </reaction>
</comment>
<dbReference type="PANTHER" id="PTHR11516:SF60">
    <property type="entry name" value="PYRUVATE DEHYDROGENASE E1 COMPONENT SUBUNIT ALPHA"/>
    <property type="match status" value="1"/>
</dbReference>
<sequence length="407" mass="44903">MSFRVALRPARAQALKATSLRVAGVQSRFLETSAAASELIGTLPEKGDEEFKVKLSNDTFHSYRCDPPSLEVSTTKDKMIELYSQMTLMRRMEQACDALYKAKMIRGFCHLAIGQEAVAVGMESAINGDDRVITSYRCHPFAVLRGGTVKGVIAELLGREDGMSKGKGGSMHIFTPSFFGGNGIVGAQVPVGAGIAFAQKYLGNKTVTFAMYGDGASNQGQVFEAYNMAKLWNLPCVFVCENNKYGMGTSAERSSQNTSFFTRGDQIPGIQANGMDVLSVHQACKFAKEWTTSGKGPLVLEFVTYRYGGHSMSDPGTTYRTRDEIQRMRSTQDAINGIKIYLNNWGILNDKETKNIDKAAKAEVEQAVTEAKESKPPGLEKFWEDVYFKGTEPPFMRGRTQDEIKYF</sequence>
<evidence type="ECO:0000259" key="9">
    <source>
        <dbReference type="Pfam" id="PF00676"/>
    </source>
</evidence>
<keyword evidence="3 8" id="KW-0560">Oxidoreductase</keyword>
<organism evidence="10">
    <name type="scientific">Hordeum vulgare subsp. vulgare</name>
    <name type="common">Domesticated barley</name>
    <dbReference type="NCBI Taxonomy" id="112509"/>
    <lineage>
        <taxon>Eukaryota</taxon>
        <taxon>Viridiplantae</taxon>
        <taxon>Streptophyta</taxon>
        <taxon>Embryophyta</taxon>
        <taxon>Tracheophyta</taxon>
        <taxon>Spermatophyta</taxon>
        <taxon>Magnoliopsida</taxon>
        <taxon>Liliopsida</taxon>
        <taxon>Poales</taxon>
        <taxon>Poaceae</taxon>
        <taxon>BOP clade</taxon>
        <taxon>Pooideae</taxon>
        <taxon>Triticodae</taxon>
        <taxon>Triticeae</taxon>
        <taxon>Hordeinae</taxon>
        <taxon>Hordeum</taxon>
    </lineage>
</organism>
<evidence type="ECO:0000256" key="5">
    <source>
        <dbReference type="ARBA" id="ARBA00023317"/>
    </source>
</evidence>
<comment type="subunit">
    <text evidence="2">Tetramer of 2 alpha and 2 beta subunits.</text>
</comment>
<evidence type="ECO:0000313" key="10">
    <source>
        <dbReference type="EMBL" id="BAJ93034.1"/>
    </source>
</evidence>
<keyword evidence="5 8" id="KW-0670">Pyruvate</keyword>
<evidence type="ECO:0000256" key="8">
    <source>
        <dbReference type="RuleBase" id="RU361139"/>
    </source>
</evidence>
<name>F2DD63_HORVV</name>
<dbReference type="SUPFAM" id="SSF52518">
    <property type="entry name" value="Thiamin diphosphate-binding fold (THDP-binding)"/>
    <property type="match status" value="1"/>
</dbReference>
<dbReference type="AlphaFoldDB" id="F2DD63"/>
<dbReference type="InterPro" id="IPR050642">
    <property type="entry name" value="PDH_E1_Alpha_Subunit"/>
</dbReference>
<dbReference type="InterPro" id="IPR001017">
    <property type="entry name" value="DH_E1"/>
</dbReference>
<dbReference type="EC" id="1.2.4.1" evidence="8"/>
<dbReference type="GO" id="GO:0006086">
    <property type="term" value="P:pyruvate decarboxylation to acetyl-CoA"/>
    <property type="evidence" value="ECO:0007669"/>
    <property type="project" value="InterPro"/>
</dbReference>
<proteinExistence type="evidence at transcript level"/>
<dbReference type="NCBIfam" id="TIGR03182">
    <property type="entry name" value="PDH_E1_alph_y"/>
    <property type="match status" value="1"/>
</dbReference>
<dbReference type="CDD" id="cd02000">
    <property type="entry name" value="TPP_E1_PDC_ADC_BCADC"/>
    <property type="match status" value="1"/>
</dbReference>
<evidence type="ECO:0000256" key="6">
    <source>
        <dbReference type="ARBA" id="ARBA00025211"/>
    </source>
</evidence>
<dbReference type="Gene3D" id="3.40.50.970">
    <property type="match status" value="1"/>
</dbReference>
<dbReference type="EMBL" id="AK361830">
    <property type="protein sequence ID" value="BAJ93034.1"/>
    <property type="molecule type" value="mRNA"/>
</dbReference>
<evidence type="ECO:0000256" key="1">
    <source>
        <dbReference type="ARBA" id="ARBA00001964"/>
    </source>
</evidence>